<evidence type="ECO:0000259" key="2">
    <source>
        <dbReference type="Pfam" id="PF20411"/>
    </source>
</evidence>
<evidence type="ECO:0000313" key="3">
    <source>
        <dbReference type="EMBL" id="KAF1913287.1"/>
    </source>
</evidence>
<dbReference type="AlphaFoldDB" id="A0A6A5QGV8"/>
<evidence type="ECO:0000256" key="1">
    <source>
        <dbReference type="SAM" id="MobiDB-lite"/>
    </source>
</evidence>
<feature type="compositionally biased region" description="Polar residues" evidence="1">
    <location>
        <begin position="30"/>
        <end position="41"/>
    </location>
</feature>
<feature type="region of interest" description="Disordered" evidence="1">
    <location>
        <begin position="85"/>
        <end position="106"/>
    </location>
</feature>
<sequence length="517" mass="58435">MTDRDPSITFRLHNVNPRLNPAAPIYAPGPQSQNMPSQASAPPSPYLEARVSSLEEEHSNLREDVSNLTELYHNLCSSVDKLKKGHSSVTVGPSQEQGPARSHQSALKFKQELEELSREVHKSVEGVTDVDKTDGTAMSKTNGSMPPHLRGVNGASNGTGSKSLPPHLRGNNTNGTQEQLSVASLNGRLATDGPMDTITGAAVPAPEPSPPPSPATIVQQDRAIKKLSLNSWKPYYLTTLSPVSLDFEIPRDTQMTTFHPQFLEDHLAGADWSPGMKYVKGNGTCILKNRTYFMLSSETEPYLPEQPGEHCAKLTAFFNKAPEEVFGDLPDGATTYDDVPVFVEHKDSNDRPRYTYYGNYSQTRWSDRLDYDAMMTRVPQHIKEYWATELTSPLRPDWLTEELKKHFFKKPEYEGKITAAPEIDTPTEITVDEIKCNDRMAKEVRIYVEELREWEREAKMKTSMIKKQFILDSFNAADCDDPPALRLWWEYLECVDWRKDFYDLLVTLQSREAKYLK</sequence>
<name>A0A6A5QGV8_AMPQU</name>
<dbReference type="OrthoDB" id="5427977at2759"/>
<dbReference type="Pfam" id="PF20411">
    <property type="entry name" value="DUF6697"/>
    <property type="match status" value="1"/>
</dbReference>
<evidence type="ECO:0000313" key="4">
    <source>
        <dbReference type="Proteomes" id="UP000800096"/>
    </source>
</evidence>
<reference evidence="3" key="1">
    <citation type="journal article" date="2020" name="Stud. Mycol.">
        <title>101 Dothideomycetes genomes: a test case for predicting lifestyles and emergence of pathogens.</title>
        <authorList>
            <person name="Haridas S."/>
            <person name="Albert R."/>
            <person name="Binder M."/>
            <person name="Bloem J."/>
            <person name="Labutti K."/>
            <person name="Salamov A."/>
            <person name="Andreopoulos B."/>
            <person name="Baker S."/>
            <person name="Barry K."/>
            <person name="Bills G."/>
            <person name="Bluhm B."/>
            <person name="Cannon C."/>
            <person name="Castanera R."/>
            <person name="Culley D."/>
            <person name="Daum C."/>
            <person name="Ezra D."/>
            <person name="Gonzalez J."/>
            <person name="Henrissat B."/>
            <person name="Kuo A."/>
            <person name="Liang C."/>
            <person name="Lipzen A."/>
            <person name="Lutzoni F."/>
            <person name="Magnuson J."/>
            <person name="Mondo S."/>
            <person name="Nolan M."/>
            <person name="Ohm R."/>
            <person name="Pangilinan J."/>
            <person name="Park H.-J."/>
            <person name="Ramirez L."/>
            <person name="Alfaro M."/>
            <person name="Sun H."/>
            <person name="Tritt A."/>
            <person name="Yoshinaga Y."/>
            <person name="Zwiers L.-H."/>
            <person name="Turgeon B."/>
            <person name="Goodwin S."/>
            <person name="Spatafora J."/>
            <person name="Crous P."/>
            <person name="Grigoriev I."/>
        </authorList>
    </citation>
    <scope>NUCLEOTIDE SEQUENCE</scope>
    <source>
        <strain evidence="3">HMLAC05119</strain>
    </source>
</reference>
<feature type="compositionally biased region" description="Polar residues" evidence="1">
    <location>
        <begin position="87"/>
        <end position="105"/>
    </location>
</feature>
<feature type="domain" description="DUF6697" evidence="2">
    <location>
        <begin position="257"/>
        <end position="507"/>
    </location>
</feature>
<feature type="region of interest" description="Disordered" evidence="1">
    <location>
        <begin position="1"/>
        <end position="45"/>
    </location>
</feature>
<dbReference type="Proteomes" id="UP000800096">
    <property type="component" value="Unassembled WGS sequence"/>
</dbReference>
<dbReference type="InterPro" id="IPR046520">
    <property type="entry name" value="DUF6697"/>
</dbReference>
<accession>A0A6A5QGV8</accession>
<organism evidence="3 4">
    <name type="scientific">Ampelomyces quisqualis</name>
    <name type="common">Powdery mildew agent</name>
    <dbReference type="NCBI Taxonomy" id="50730"/>
    <lineage>
        <taxon>Eukaryota</taxon>
        <taxon>Fungi</taxon>
        <taxon>Dikarya</taxon>
        <taxon>Ascomycota</taxon>
        <taxon>Pezizomycotina</taxon>
        <taxon>Dothideomycetes</taxon>
        <taxon>Pleosporomycetidae</taxon>
        <taxon>Pleosporales</taxon>
        <taxon>Pleosporineae</taxon>
        <taxon>Phaeosphaeriaceae</taxon>
        <taxon>Ampelomyces</taxon>
    </lineage>
</organism>
<proteinExistence type="predicted"/>
<feature type="region of interest" description="Disordered" evidence="1">
    <location>
        <begin position="126"/>
        <end position="175"/>
    </location>
</feature>
<keyword evidence="4" id="KW-1185">Reference proteome</keyword>
<dbReference type="EMBL" id="ML979139">
    <property type="protein sequence ID" value="KAF1913287.1"/>
    <property type="molecule type" value="Genomic_DNA"/>
</dbReference>
<protein>
    <recommendedName>
        <fullName evidence="2">DUF6697 domain-containing protein</fullName>
    </recommendedName>
</protein>
<gene>
    <name evidence="3" type="ORF">BDU57DRAFT_541932</name>
</gene>